<dbReference type="KEGG" id="gtt:GUITHDRAFT_150156"/>
<protein>
    <submittedName>
        <fullName evidence="2 3">Uncharacterized protein</fullName>
    </submittedName>
</protein>
<dbReference type="EnsemblProtists" id="EKX54116">
    <property type="protein sequence ID" value="EKX54116"/>
    <property type="gene ID" value="GUITHDRAFT_150156"/>
</dbReference>
<dbReference type="AlphaFoldDB" id="L1JZT0"/>
<dbReference type="HOGENOM" id="CLU_1646950_0_0_1"/>
<evidence type="ECO:0000313" key="2">
    <source>
        <dbReference type="EMBL" id="EKX54116.1"/>
    </source>
</evidence>
<evidence type="ECO:0000256" key="1">
    <source>
        <dbReference type="SAM" id="MobiDB-lite"/>
    </source>
</evidence>
<organism evidence="2">
    <name type="scientific">Guillardia theta (strain CCMP2712)</name>
    <name type="common">Cryptophyte</name>
    <dbReference type="NCBI Taxonomy" id="905079"/>
    <lineage>
        <taxon>Eukaryota</taxon>
        <taxon>Cryptophyceae</taxon>
        <taxon>Pyrenomonadales</taxon>
        <taxon>Geminigeraceae</taxon>
        <taxon>Guillardia</taxon>
    </lineage>
</organism>
<reference evidence="2 4" key="1">
    <citation type="journal article" date="2012" name="Nature">
        <title>Algal genomes reveal evolutionary mosaicism and the fate of nucleomorphs.</title>
        <authorList>
            <consortium name="DOE Joint Genome Institute"/>
            <person name="Curtis B.A."/>
            <person name="Tanifuji G."/>
            <person name="Burki F."/>
            <person name="Gruber A."/>
            <person name="Irimia M."/>
            <person name="Maruyama S."/>
            <person name="Arias M.C."/>
            <person name="Ball S.G."/>
            <person name="Gile G.H."/>
            <person name="Hirakawa Y."/>
            <person name="Hopkins J.F."/>
            <person name="Kuo A."/>
            <person name="Rensing S.A."/>
            <person name="Schmutz J."/>
            <person name="Symeonidi A."/>
            <person name="Elias M."/>
            <person name="Eveleigh R.J."/>
            <person name="Herman E.K."/>
            <person name="Klute M.J."/>
            <person name="Nakayama T."/>
            <person name="Obornik M."/>
            <person name="Reyes-Prieto A."/>
            <person name="Armbrust E.V."/>
            <person name="Aves S.J."/>
            <person name="Beiko R.G."/>
            <person name="Coutinho P."/>
            <person name="Dacks J.B."/>
            <person name="Durnford D.G."/>
            <person name="Fast N.M."/>
            <person name="Green B.R."/>
            <person name="Grisdale C.J."/>
            <person name="Hempel F."/>
            <person name="Henrissat B."/>
            <person name="Hoppner M.P."/>
            <person name="Ishida K."/>
            <person name="Kim E."/>
            <person name="Koreny L."/>
            <person name="Kroth P.G."/>
            <person name="Liu Y."/>
            <person name="Malik S.B."/>
            <person name="Maier U.G."/>
            <person name="McRose D."/>
            <person name="Mock T."/>
            <person name="Neilson J.A."/>
            <person name="Onodera N.T."/>
            <person name="Poole A.M."/>
            <person name="Pritham E.J."/>
            <person name="Richards T.A."/>
            <person name="Rocap G."/>
            <person name="Roy S.W."/>
            <person name="Sarai C."/>
            <person name="Schaack S."/>
            <person name="Shirato S."/>
            <person name="Slamovits C.H."/>
            <person name="Spencer D.F."/>
            <person name="Suzuki S."/>
            <person name="Worden A.Z."/>
            <person name="Zauner S."/>
            <person name="Barry K."/>
            <person name="Bell C."/>
            <person name="Bharti A.K."/>
            <person name="Crow J.A."/>
            <person name="Grimwood J."/>
            <person name="Kramer R."/>
            <person name="Lindquist E."/>
            <person name="Lucas S."/>
            <person name="Salamov A."/>
            <person name="McFadden G.I."/>
            <person name="Lane C.E."/>
            <person name="Keeling P.J."/>
            <person name="Gray M.W."/>
            <person name="Grigoriev I.V."/>
            <person name="Archibald J.M."/>
        </authorList>
    </citation>
    <scope>NUCLEOTIDE SEQUENCE</scope>
    <source>
        <strain evidence="2 4">CCMP2712</strain>
    </source>
</reference>
<dbReference type="RefSeq" id="XP_005841096.1">
    <property type="nucleotide sequence ID" value="XM_005841039.1"/>
</dbReference>
<dbReference type="GeneID" id="17310892"/>
<keyword evidence="4" id="KW-1185">Reference proteome</keyword>
<evidence type="ECO:0000313" key="3">
    <source>
        <dbReference type="EnsemblProtists" id="EKX54116"/>
    </source>
</evidence>
<feature type="region of interest" description="Disordered" evidence="1">
    <location>
        <begin position="124"/>
        <end position="144"/>
    </location>
</feature>
<gene>
    <name evidence="2" type="ORF">GUITHDRAFT_150156</name>
</gene>
<reference evidence="3" key="3">
    <citation type="submission" date="2016-03" db="UniProtKB">
        <authorList>
            <consortium name="EnsemblProtists"/>
        </authorList>
    </citation>
    <scope>IDENTIFICATION</scope>
</reference>
<proteinExistence type="predicted"/>
<dbReference type="EMBL" id="JH992968">
    <property type="protein sequence ID" value="EKX54116.1"/>
    <property type="molecule type" value="Genomic_DNA"/>
</dbReference>
<dbReference type="Proteomes" id="UP000011087">
    <property type="component" value="Unassembled WGS sequence"/>
</dbReference>
<name>L1JZT0_GUITC</name>
<dbReference type="PaxDb" id="55529-EKX54116"/>
<evidence type="ECO:0000313" key="4">
    <source>
        <dbReference type="Proteomes" id="UP000011087"/>
    </source>
</evidence>
<reference evidence="4" key="2">
    <citation type="submission" date="2012-11" db="EMBL/GenBank/DDBJ databases">
        <authorList>
            <person name="Kuo A."/>
            <person name="Curtis B.A."/>
            <person name="Tanifuji G."/>
            <person name="Burki F."/>
            <person name="Gruber A."/>
            <person name="Irimia M."/>
            <person name="Maruyama S."/>
            <person name="Arias M.C."/>
            <person name="Ball S.G."/>
            <person name="Gile G.H."/>
            <person name="Hirakawa Y."/>
            <person name="Hopkins J.F."/>
            <person name="Rensing S.A."/>
            <person name="Schmutz J."/>
            <person name="Symeonidi A."/>
            <person name="Elias M."/>
            <person name="Eveleigh R.J."/>
            <person name="Herman E.K."/>
            <person name="Klute M.J."/>
            <person name="Nakayama T."/>
            <person name="Obornik M."/>
            <person name="Reyes-Prieto A."/>
            <person name="Armbrust E.V."/>
            <person name="Aves S.J."/>
            <person name="Beiko R.G."/>
            <person name="Coutinho P."/>
            <person name="Dacks J.B."/>
            <person name="Durnford D.G."/>
            <person name="Fast N.M."/>
            <person name="Green B.R."/>
            <person name="Grisdale C."/>
            <person name="Hempe F."/>
            <person name="Henrissat B."/>
            <person name="Hoppner M.P."/>
            <person name="Ishida K.-I."/>
            <person name="Kim E."/>
            <person name="Koreny L."/>
            <person name="Kroth P.G."/>
            <person name="Liu Y."/>
            <person name="Malik S.-B."/>
            <person name="Maier U.G."/>
            <person name="McRose D."/>
            <person name="Mock T."/>
            <person name="Neilson J.A."/>
            <person name="Onodera N.T."/>
            <person name="Poole A.M."/>
            <person name="Pritham E.J."/>
            <person name="Richards T.A."/>
            <person name="Rocap G."/>
            <person name="Roy S.W."/>
            <person name="Sarai C."/>
            <person name="Schaack S."/>
            <person name="Shirato S."/>
            <person name="Slamovits C.H."/>
            <person name="Spencer D.F."/>
            <person name="Suzuki S."/>
            <person name="Worden A.Z."/>
            <person name="Zauner S."/>
            <person name="Barry K."/>
            <person name="Bell C."/>
            <person name="Bharti A.K."/>
            <person name="Crow J.A."/>
            <person name="Grimwood J."/>
            <person name="Kramer R."/>
            <person name="Lindquist E."/>
            <person name="Lucas S."/>
            <person name="Salamov A."/>
            <person name="McFadden G.I."/>
            <person name="Lane C.E."/>
            <person name="Keeling P.J."/>
            <person name="Gray M.W."/>
            <person name="Grigoriev I.V."/>
            <person name="Archibald J.M."/>
        </authorList>
    </citation>
    <scope>NUCLEOTIDE SEQUENCE</scope>
    <source>
        <strain evidence="4">CCMP2712</strain>
    </source>
</reference>
<sequence>MEERLEAARLKRSKILDHLLTLEGYWSGPPSSHECSAESGDEQQEAEVLQRRSALKLKGKIAAGGMMMHGRLDFASPPILASPGGQALTPNKIPAMSLGRVGPGAVSPAGAGRAAMHLAPIAAMHRPAPPPQEGPSGGSQQLLSEDAAIIAMLSKATHPQN</sequence>
<accession>L1JZT0</accession>